<feature type="transmembrane region" description="Helical" evidence="12">
    <location>
        <begin position="150"/>
        <end position="172"/>
    </location>
</feature>
<feature type="transmembrane region" description="Helical" evidence="12">
    <location>
        <begin position="184"/>
        <end position="206"/>
    </location>
</feature>
<evidence type="ECO:0000256" key="5">
    <source>
        <dbReference type="ARBA" id="ARBA00022519"/>
    </source>
</evidence>
<keyword evidence="8" id="KW-0448">Lipopolysaccharide biosynthesis</keyword>
<keyword evidence="11 12" id="KW-0472">Membrane</keyword>
<evidence type="ECO:0000256" key="8">
    <source>
        <dbReference type="ARBA" id="ARBA00022985"/>
    </source>
</evidence>
<dbReference type="Proteomes" id="UP000824025">
    <property type="component" value="Unassembled WGS sequence"/>
</dbReference>
<evidence type="ECO:0000256" key="4">
    <source>
        <dbReference type="ARBA" id="ARBA00022516"/>
    </source>
</evidence>
<keyword evidence="10" id="KW-0443">Lipid metabolism</keyword>
<evidence type="ECO:0000256" key="12">
    <source>
        <dbReference type="SAM" id="Phobius"/>
    </source>
</evidence>
<evidence type="ECO:0000256" key="2">
    <source>
        <dbReference type="ARBA" id="ARBA00007362"/>
    </source>
</evidence>
<comment type="subcellular location">
    <subcellularLocation>
        <location evidence="1">Cell membrane</location>
        <topology evidence="1">Multi-pass membrane protein</topology>
    </subcellularLocation>
</comment>
<name>A0A9D2D8C6_9FIRM</name>
<dbReference type="SUPFAM" id="SSF103481">
    <property type="entry name" value="Multidrug resistance efflux transporter EmrE"/>
    <property type="match status" value="1"/>
</dbReference>
<gene>
    <name evidence="14" type="ORF">H9726_07920</name>
</gene>
<comment type="caution">
    <text evidence="14">The sequence shown here is derived from an EMBL/GenBank/DDBJ whole genome shotgun (WGS) entry which is preliminary data.</text>
</comment>
<feature type="transmembrane region" description="Helical" evidence="12">
    <location>
        <begin position="283"/>
        <end position="299"/>
    </location>
</feature>
<feature type="transmembrane region" description="Helical" evidence="12">
    <location>
        <begin position="92"/>
        <end position="113"/>
    </location>
</feature>
<keyword evidence="6" id="KW-0441">Lipid A biosynthesis</keyword>
<evidence type="ECO:0000256" key="3">
    <source>
        <dbReference type="ARBA" id="ARBA00022475"/>
    </source>
</evidence>
<proteinExistence type="inferred from homology"/>
<sequence>MAYLLIALADLCIAGQFTFNKLYEKKVACGAKHFLAFPVLTAAIAALLFLCVNKFSLAYGGFSVGLAALNGLVQALSILCGIIVVRMGPMSVYTLFMMLGGMVLPYLYGVLFLQETPSVCQIIGLFVLIATLFLSMFLKDRSQGEKKHRAFYLLCAAVFFLNGGTSIISKAHQIDARALPTYDFMVWFYLFQFAFAAVAFGVFLLCTRRNENVPPLRFTGKSALSAVGISAGYAFCTGIGYMFLLFSTADLPASFLYPIVTGGSVILTTVAAHFFFKEKIKPLMWLNLALMLAGVILFVF</sequence>
<reference evidence="14" key="2">
    <citation type="submission" date="2021-04" db="EMBL/GenBank/DDBJ databases">
        <authorList>
            <person name="Gilroy R."/>
        </authorList>
    </citation>
    <scope>NUCLEOTIDE SEQUENCE</scope>
    <source>
        <strain evidence="14">CHK192-19661</strain>
    </source>
</reference>
<feature type="transmembrane region" description="Helical" evidence="12">
    <location>
        <begin position="227"/>
        <end position="249"/>
    </location>
</feature>
<evidence type="ECO:0000313" key="14">
    <source>
        <dbReference type="EMBL" id="HIZ10399.1"/>
    </source>
</evidence>
<evidence type="ECO:0000259" key="13">
    <source>
        <dbReference type="Pfam" id="PF00892"/>
    </source>
</evidence>
<feature type="transmembrane region" description="Helical" evidence="12">
    <location>
        <begin position="255"/>
        <end position="276"/>
    </location>
</feature>
<keyword evidence="5" id="KW-0997">Cell inner membrane</keyword>
<feature type="transmembrane region" description="Helical" evidence="12">
    <location>
        <begin position="119"/>
        <end position="138"/>
    </location>
</feature>
<feature type="transmembrane region" description="Helical" evidence="12">
    <location>
        <begin position="62"/>
        <end position="85"/>
    </location>
</feature>
<dbReference type="PANTHER" id="PTHR30561">
    <property type="entry name" value="SMR FAMILY PROTON-DEPENDENT DRUG EFFLUX TRANSPORTER SUGE"/>
    <property type="match status" value="1"/>
</dbReference>
<evidence type="ECO:0000256" key="11">
    <source>
        <dbReference type="ARBA" id="ARBA00023136"/>
    </source>
</evidence>
<dbReference type="InterPro" id="IPR036259">
    <property type="entry name" value="MFS_trans_sf"/>
</dbReference>
<dbReference type="Gene3D" id="1.10.3730.20">
    <property type="match status" value="1"/>
</dbReference>
<evidence type="ECO:0000256" key="7">
    <source>
        <dbReference type="ARBA" id="ARBA00022692"/>
    </source>
</evidence>
<dbReference type="GO" id="GO:0022857">
    <property type="term" value="F:transmembrane transporter activity"/>
    <property type="evidence" value="ECO:0007669"/>
    <property type="project" value="InterPro"/>
</dbReference>
<keyword evidence="9 12" id="KW-1133">Transmembrane helix</keyword>
<evidence type="ECO:0000256" key="6">
    <source>
        <dbReference type="ARBA" id="ARBA00022556"/>
    </source>
</evidence>
<evidence type="ECO:0000256" key="9">
    <source>
        <dbReference type="ARBA" id="ARBA00022989"/>
    </source>
</evidence>
<protein>
    <submittedName>
        <fullName evidence="14">EamA family transporter</fullName>
    </submittedName>
</protein>
<reference evidence="14" key="1">
    <citation type="journal article" date="2021" name="PeerJ">
        <title>Extensive microbial diversity within the chicken gut microbiome revealed by metagenomics and culture.</title>
        <authorList>
            <person name="Gilroy R."/>
            <person name="Ravi A."/>
            <person name="Getino M."/>
            <person name="Pursley I."/>
            <person name="Horton D.L."/>
            <person name="Alikhan N.F."/>
            <person name="Baker D."/>
            <person name="Gharbi K."/>
            <person name="Hall N."/>
            <person name="Watson M."/>
            <person name="Adriaenssens E.M."/>
            <person name="Foster-Nyarko E."/>
            <person name="Jarju S."/>
            <person name="Secka A."/>
            <person name="Antonio M."/>
            <person name="Oren A."/>
            <person name="Chaudhuri R.R."/>
            <person name="La Ragione R."/>
            <person name="Hildebrand F."/>
            <person name="Pallen M.J."/>
        </authorList>
    </citation>
    <scope>NUCLEOTIDE SEQUENCE</scope>
    <source>
        <strain evidence="14">CHK192-19661</strain>
    </source>
</reference>
<comment type="similarity">
    <text evidence="2">Belongs to the EamA transporter family.</text>
</comment>
<dbReference type="GO" id="GO:0005886">
    <property type="term" value="C:plasma membrane"/>
    <property type="evidence" value="ECO:0007669"/>
    <property type="project" value="UniProtKB-SubCell"/>
</dbReference>
<dbReference type="InterPro" id="IPR000390">
    <property type="entry name" value="Small_drug/metabolite_transptr"/>
</dbReference>
<dbReference type="SUPFAM" id="SSF103473">
    <property type="entry name" value="MFS general substrate transporter"/>
    <property type="match status" value="1"/>
</dbReference>
<evidence type="ECO:0000256" key="1">
    <source>
        <dbReference type="ARBA" id="ARBA00004651"/>
    </source>
</evidence>
<dbReference type="InterPro" id="IPR037185">
    <property type="entry name" value="EmrE-like"/>
</dbReference>
<feature type="transmembrane region" description="Helical" evidence="12">
    <location>
        <begin position="35"/>
        <end position="56"/>
    </location>
</feature>
<dbReference type="AlphaFoldDB" id="A0A9D2D8C6"/>
<dbReference type="EMBL" id="DXCF01000042">
    <property type="protein sequence ID" value="HIZ10399.1"/>
    <property type="molecule type" value="Genomic_DNA"/>
</dbReference>
<keyword evidence="7 12" id="KW-0812">Transmembrane</keyword>
<evidence type="ECO:0000256" key="10">
    <source>
        <dbReference type="ARBA" id="ARBA00023098"/>
    </source>
</evidence>
<evidence type="ECO:0000313" key="15">
    <source>
        <dbReference type="Proteomes" id="UP000824025"/>
    </source>
</evidence>
<keyword evidence="4" id="KW-0444">Lipid biosynthesis</keyword>
<dbReference type="PANTHER" id="PTHR30561:SF9">
    <property type="entry name" value="4-AMINO-4-DEOXY-L-ARABINOSE-PHOSPHOUNDECAPRENOL FLIPPASE SUBUNIT ARNF-RELATED"/>
    <property type="match status" value="1"/>
</dbReference>
<feature type="domain" description="EamA" evidence="13">
    <location>
        <begin position="184"/>
        <end position="299"/>
    </location>
</feature>
<dbReference type="GO" id="GO:0009103">
    <property type="term" value="P:lipopolysaccharide biosynthetic process"/>
    <property type="evidence" value="ECO:0007669"/>
    <property type="project" value="UniProtKB-KW"/>
</dbReference>
<dbReference type="InterPro" id="IPR000620">
    <property type="entry name" value="EamA_dom"/>
</dbReference>
<dbReference type="Pfam" id="PF00892">
    <property type="entry name" value="EamA"/>
    <property type="match status" value="1"/>
</dbReference>
<organism evidence="14 15">
    <name type="scientific">Candidatus Borkfalkia avicola</name>
    <dbReference type="NCBI Taxonomy" id="2838503"/>
    <lineage>
        <taxon>Bacteria</taxon>
        <taxon>Bacillati</taxon>
        <taxon>Bacillota</taxon>
        <taxon>Clostridia</taxon>
        <taxon>Christensenellales</taxon>
        <taxon>Christensenellaceae</taxon>
        <taxon>Candidatus Borkfalkia</taxon>
    </lineage>
</organism>
<keyword evidence="3" id="KW-1003">Cell membrane</keyword>
<accession>A0A9D2D8C6</accession>